<evidence type="ECO:0000313" key="2">
    <source>
        <dbReference type="Proteomes" id="UP000277577"/>
    </source>
</evidence>
<sequence length="52" mass="6445">MILRLLYYYFKTHYLRKRFKSRDQLSAYQEKRFKKLVKSTLCQVFFLSTLSG</sequence>
<organism evidence="1 2">
    <name type="scientific">Legionella cherrii</name>
    <dbReference type="NCBI Taxonomy" id="28084"/>
    <lineage>
        <taxon>Bacteria</taxon>
        <taxon>Pseudomonadati</taxon>
        <taxon>Pseudomonadota</taxon>
        <taxon>Gammaproteobacteria</taxon>
        <taxon>Legionellales</taxon>
        <taxon>Legionellaceae</taxon>
        <taxon>Legionella</taxon>
    </lineage>
</organism>
<name>A0ABY6T459_9GAMM</name>
<keyword evidence="2" id="KW-1185">Reference proteome</keyword>
<gene>
    <name evidence="1" type="ORF">NCTC11976_01153</name>
</gene>
<dbReference type="Proteomes" id="UP000277577">
    <property type="component" value="Chromosome"/>
</dbReference>
<reference evidence="1 2" key="1">
    <citation type="submission" date="2018-12" db="EMBL/GenBank/DDBJ databases">
        <authorList>
            <consortium name="Pathogen Informatics"/>
        </authorList>
    </citation>
    <scope>NUCLEOTIDE SEQUENCE [LARGE SCALE GENOMIC DNA]</scope>
    <source>
        <strain evidence="1 2">NCTC11976</strain>
    </source>
</reference>
<dbReference type="EMBL" id="LR134173">
    <property type="protein sequence ID" value="VEB35039.1"/>
    <property type="molecule type" value="Genomic_DNA"/>
</dbReference>
<evidence type="ECO:0000313" key="1">
    <source>
        <dbReference type="EMBL" id="VEB35039.1"/>
    </source>
</evidence>
<protein>
    <submittedName>
        <fullName evidence="1">Uncharacterized protein</fullName>
    </submittedName>
</protein>
<accession>A0ABY6T459</accession>
<proteinExistence type="predicted"/>